<dbReference type="InterPro" id="IPR027417">
    <property type="entry name" value="P-loop_NTPase"/>
</dbReference>
<keyword evidence="7" id="KW-0539">Nucleus</keyword>
<dbReference type="GO" id="GO:0043138">
    <property type="term" value="F:3'-5' DNA helicase activity"/>
    <property type="evidence" value="ECO:0007669"/>
    <property type="project" value="UniProtKB-EC"/>
</dbReference>
<dbReference type="NCBIfam" id="TIGR00614">
    <property type="entry name" value="recQ_fam"/>
    <property type="match status" value="1"/>
</dbReference>
<feature type="region of interest" description="Disordered" evidence="8">
    <location>
        <begin position="472"/>
        <end position="546"/>
    </location>
</feature>
<dbReference type="CDD" id="cd17920">
    <property type="entry name" value="DEXHc_RecQ"/>
    <property type="match status" value="1"/>
</dbReference>
<evidence type="ECO:0000256" key="6">
    <source>
        <dbReference type="ARBA" id="ARBA00034617"/>
    </source>
</evidence>
<dbReference type="InterPro" id="IPR032284">
    <property type="entry name" value="RecQ_Zn-bd"/>
</dbReference>
<dbReference type="SMART" id="SM00487">
    <property type="entry name" value="DEXDc"/>
    <property type="match status" value="1"/>
</dbReference>
<dbReference type="SMART" id="SM00490">
    <property type="entry name" value="HELICc"/>
    <property type="match status" value="1"/>
</dbReference>
<feature type="compositionally biased region" description="Basic and acidic residues" evidence="8">
    <location>
        <begin position="586"/>
        <end position="599"/>
    </location>
</feature>
<accession>A0A9P5MLG3</accession>
<organism evidence="11 12">
    <name type="scientific">Russula ochroleuca</name>
    <dbReference type="NCBI Taxonomy" id="152965"/>
    <lineage>
        <taxon>Eukaryota</taxon>
        <taxon>Fungi</taxon>
        <taxon>Dikarya</taxon>
        <taxon>Basidiomycota</taxon>
        <taxon>Agaricomycotina</taxon>
        <taxon>Agaricomycetes</taxon>
        <taxon>Russulales</taxon>
        <taxon>Russulaceae</taxon>
        <taxon>Russula</taxon>
    </lineage>
</organism>
<dbReference type="GO" id="GO:0005737">
    <property type="term" value="C:cytoplasm"/>
    <property type="evidence" value="ECO:0007669"/>
    <property type="project" value="TreeGrafter"/>
</dbReference>
<comment type="catalytic activity">
    <reaction evidence="7">
        <text>ATP + H2O = ADP + phosphate + H(+)</text>
        <dbReference type="Rhea" id="RHEA:13065"/>
        <dbReference type="ChEBI" id="CHEBI:15377"/>
        <dbReference type="ChEBI" id="CHEBI:15378"/>
        <dbReference type="ChEBI" id="CHEBI:30616"/>
        <dbReference type="ChEBI" id="CHEBI:43474"/>
        <dbReference type="ChEBI" id="CHEBI:456216"/>
    </reaction>
</comment>
<keyword evidence="5 7" id="KW-0067">ATP-binding</keyword>
<dbReference type="FunFam" id="3.40.50.300:FF:001389">
    <property type="entry name" value="ATP-dependent DNA helicase RecQ"/>
    <property type="match status" value="1"/>
</dbReference>
<dbReference type="PROSITE" id="PS51194">
    <property type="entry name" value="HELICASE_CTER"/>
    <property type="match status" value="1"/>
</dbReference>
<comment type="similarity">
    <text evidence="1 7">Belongs to the helicase family. RecQ subfamily.</text>
</comment>
<dbReference type="PANTHER" id="PTHR13710">
    <property type="entry name" value="DNA HELICASE RECQ FAMILY MEMBER"/>
    <property type="match status" value="1"/>
</dbReference>
<keyword evidence="2 7" id="KW-0547">Nucleotide-binding</keyword>
<feature type="compositionally biased region" description="Basic and acidic residues" evidence="8">
    <location>
        <begin position="519"/>
        <end position="541"/>
    </location>
</feature>
<evidence type="ECO:0000313" key="12">
    <source>
        <dbReference type="Proteomes" id="UP000759537"/>
    </source>
</evidence>
<dbReference type="GO" id="GO:0005694">
    <property type="term" value="C:chromosome"/>
    <property type="evidence" value="ECO:0007669"/>
    <property type="project" value="TreeGrafter"/>
</dbReference>
<dbReference type="InterPro" id="IPR014001">
    <property type="entry name" value="Helicase_ATP-bd"/>
</dbReference>
<keyword evidence="3 7" id="KW-0378">Hydrolase</keyword>
<name>A0A9P5MLG3_9AGAM</name>
<dbReference type="InterPro" id="IPR011545">
    <property type="entry name" value="DEAD/DEAH_box_helicase_dom"/>
</dbReference>
<dbReference type="SUPFAM" id="SSF52540">
    <property type="entry name" value="P-loop containing nucleoside triphosphate hydrolases"/>
    <property type="match status" value="1"/>
</dbReference>
<dbReference type="PROSITE" id="PS51192">
    <property type="entry name" value="HELICASE_ATP_BIND_1"/>
    <property type="match status" value="1"/>
</dbReference>
<sequence>MRIDNAFAHMMERRPGSSKIAGPPRYDAADCHEVFTKVFGYTEYKGRQKEIFDAAISGGDVLVVAPTGMGKSICFQVPAITQASGITIVISPLLALMKNQIARLRKHKVDVTSLTSETSKAEKNLIISDLSTPCPTNRLLYTTPEKLCSSEFMKLLEPLYLRGELNRLVVDEAHCISEWGHDFREEYRRLGQIRQKFPDVPLMALTASATPLVQEDIARILGMEPDRLFKFVHPFNRPNLFYEVRYHSSVDGIAQMDEVLNYISGLHRRRGRPSTGIIYCRNRATCDDLSNYLRGKGLNCRPYHRGIKPAILDKTLMEWGNGGNGTEGVDIVCATIAFGMGIDKSDVRYIIHYDLPKSFEGYYQETGRAGRDDEPAKCILYYSREDMFRVRKLISMSCTRRQVMADRNNDPPPSQRATDSFSTLVNFAEGVDVCRHVSICRYFGETVNAQDVELVRSYCDKMCDVCKNPEKTRKRKETLSPTEATDPHIGHMQITSPEGEDDYPVPQVRAVRATLQSRRSGDVRGKPKSRAHCEPSSKNDDSAGVLPRVASTSTVLAPIGVKTNYIGPALLRSRKMGLKRSGSPEIPRDESENLKKPRSEPSAPSGYARHTAQFRVPFKVPFNTVPVDLPATSESVGPTCDKAKLLRETDGTLKEAPIDLLDEDEAHPSSLLCLSDHEIELDVSFSQKIPTEDRKSAYRNIRRALCKVFMHNADRWSKVLPESSVEETRSSVLSTAAKELEFAVHSMSSSQAGYAARSKSAADSVRRLAQDDALALKQGGGAGGASSVSGKVYEDEWDVMTLLRRVCLRVEE</sequence>
<evidence type="ECO:0000259" key="10">
    <source>
        <dbReference type="PROSITE" id="PS51194"/>
    </source>
</evidence>
<dbReference type="Proteomes" id="UP000759537">
    <property type="component" value="Unassembled WGS sequence"/>
</dbReference>
<evidence type="ECO:0000256" key="8">
    <source>
        <dbReference type="SAM" id="MobiDB-lite"/>
    </source>
</evidence>
<comment type="subcellular location">
    <subcellularLocation>
        <location evidence="7">Nucleus</location>
    </subcellularLocation>
</comment>
<evidence type="ECO:0000256" key="5">
    <source>
        <dbReference type="ARBA" id="ARBA00022840"/>
    </source>
</evidence>
<feature type="domain" description="Helicase ATP-binding" evidence="9">
    <location>
        <begin position="52"/>
        <end position="227"/>
    </location>
</feature>
<dbReference type="GO" id="GO:0003676">
    <property type="term" value="F:nucleic acid binding"/>
    <property type="evidence" value="ECO:0007669"/>
    <property type="project" value="InterPro"/>
</dbReference>
<feature type="region of interest" description="Disordered" evidence="8">
    <location>
        <begin position="576"/>
        <end position="607"/>
    </location>
</feature>
<dbReference type="GO" id="GO:0005634">
    <property type="term" value="C:nucleus"/>
    <property type="evidence" value="ECO:0007669"/>
    <property type="project" value="UniProtKB-SubCell"/>
</dbReference>
<keyword evidence="4 7" id="KW-0347">Helicase</keyword>
<proteinExistence type="inferred from homology"/>
<keyword evidence="12" id="KW-1185">Reference proteome</keyword>
<dbReference type="Pfam" id="PF00271">
    <property type="entry name" value="Helicase_C"/>
    <property type="match status" value="1"/>
</dbReference>
<comment type="catalytic activity">
    <reaction evidence="6 7">
        <text>Couples ATP hydrolysis with the unwinding of duplex DNA by translocating in the 3'-5' direction.</text>
        <dbReference type="EC" id="5.6.2.4"/>
    </reaction>
</comment>
<dbReference type="Pfam" id="PF16124">
    <property type="entry name" value="RecQ_Zn_bind"/>
    <property type="match status" value="1"/>
</dbReference>
<evidence type="ECO:0000313" key="11">
    <source>
        <dbReference type="EMBL" id="KAF8467602.1"/>
    </source>
</evidence>
<dbReference type="Gene3D" id="3.40.50.300">
    <property type="entry name" value="P-loop containing nucleotide triphosphate hydrolases"/>
    <property type="match status" value="2"/>
</dbReference>
<evidence type="ECO:0000259" key="9">
    <source>
        <dbReference type="PROSITE" id="PS51192"/>
    </source>
</evidence>
<dbReference type="EMBL" id="WHVB01000035">
    <property type="protein sequence ID" value="KAF8467602.1"/>
    <property type="molecule type" value="Genomic_DNA"/>
</dbReference>
<evidence type="ECO:0000256" key="2">
    <source>
        <dbReference type="ARBA" id="ARBA00022741"/>
    </source>
</evidence>
<reference evidence="11" key="1">
    <citation type="submission" date="2019-10" db="EMBL/GenBank/DDBJ databases">
        <authorList>
            <consortium name="DOE Joint Genome Institute"/>
            <person name="Kuo A."/>
            <person name="Miyauchi S."/>
            <person name="Kiss E."/>
            <person name="Drula E."/>
            <person name="Kohler A."/>
            <person name="Sanchez-Garcia M."/>
            <person name="Andreopoulos B."/>
            <person name="Barry K.W."/>
            <person name="Bonito G."/>
            <person name="Buee M."/>
            <person name="Carver A."/>
            <person name="Chen C."/>
            <person name="Cichocki N."/>
            <person name="Clum A."/>
            <person name="Culley D."/>
            <person name="Crous P.W."/>
            <person name="Fauchery L."/>
            <person name="Girlanda M."/>
            <person name="Hayes R."/>
            <person name="Keri Z."/>
            <person name="LaButti K."/>
            <person name="Lipzen A."/>
            <person name="Lombard V."/>
            <person name="Magnuson J."/>
            <person name="Maillard F."/>
            <person name="Morin E."/>
            <person name="Murat C."/>
            <person name="Nolan M."/>
            <person name="Ohm R."/>
            <person name="Pangilinan J."/>
            <person name="Pereira M."/>
            <person name="Perotto S."/>
            <person name="Peter M."/>
            <person name="Riley R."/>
            <person name="Sitrit Y."/>
            <person name="Stielow B."/>
            <person name="Szollosi G."/>
            <person name="Zifcakova L."/>
            <person name="Stursova M."/>
            <person name="Spatafora J.W."/>
            <person name="Tedersoo L."/>
            <person name="Vaario L.-M."/>
            <person name="Yamada A."/>
            <person name="Yan M."/>
            <person name="Wang P."/>
            <person name="Xu J."/>
            <person name="Bruns T."/>
            <person name="Baldrian P."/>
            <person name="Vilgalys R."/>
            <person name="Henrissat B."/>
            <person name="Grigoriev I.V."/>
            <person name="Hibbett D."/>
            <person name="Nagy L.G."/>
            <person name="Martin F.M."/>
        </authorList>
    </citation>
    <scope>NUCLEOTIDE SEQUENCE</scope>
    <source>
        <strain evidence="11">Prilba</strain>
    </source>
</reference>
<gene>
    <name evidence="11" type="ORF">DFH94DRAFT_778606</name>
</gene>
<evidence type="ECO:0000256" key="1">
    <source>
        <dbReference type="ARBA" id="ARBA00005446"/>
    </source>
</evidence>
<protein>
    <recommendedName>
        <fullName evidence="7">ATP-dependent DNA helicase</fullName>
        <ecNumber evidence="7">5.6.2.4</ecNumber>
    </recommendedName>
</protein>
<evidence type="ECO:0000256" key="7">
    <source>
        <dbReference type="RuleBase" id="RU364117"/>
    </source>
</evidence>
<dbReference type="OrthoDB" id="10261556at2759"/>
<dbReference type="Pfam" id="PF00270">
    <property type="entry name" value="DEAD"/>
    <property type="match status" value="1"/>
</dbReference>
<dbReference type="GO" id="GO:0005524">
    <property type="term" value="F:ATP binding"/>
    <property type="evidence" value="ECO:0007669"/>
    <property type="project" value="UniProtKB-KW"/>
</dbReference>
<reference evidence="11" key="2">
    <citation type="journal article" date="2020" name="Nat. Commun.">
        <title>Large-scale genome sequencing of mycorrhizal fungi provides insights into the early evolution of symbiotic traits.</title>
        <authorList>
            <person name="Miyauchi S."/>
            <person name="Kiss E."/>
            <person name="Kuo A."/>
            <person name="Drula E."/>
            <person name="Kohler A."/>
            <person name="Sanchez-Garcia M."/>
            <person name="Morin E."/>
            <person name="Andreopoulos B."/>
            <person name="Barry K.W."/>
            <person name="Bonito G."/>
            <person name="Buee M."/>
            <person name="Carver A."/>
            <person name="Chen C."/>
            <person name="Cichocki N."/>
            <person name="Clum A."/>
            <person name="Culley D."/>
            <person name="Crous P.W."/>
            <person name="Fauchery L."/>
            <person name="Girlanda M."/>
            <person name="Hayes R.D."/>
            <person name="Keri Z."/>
            <person name="LaButti K."/>
            <person name="Lipzen A."/>
            <person name="Lombard V."/>
            <person name="Magnuson J."/>
            <person name="Maillard F."/>
            <person name="Murat C."/>
            <person name="Nolan M."/>
            <person name="Ohm R.A."/>
            <person name="Pangilinan J."/>
            <person name="Pereira M.F."/>
            <person name="Perotto S."/>
            <person name="Peter M."/>
            <person name="Pfister S."/>
            <person name="Riley R."/>
            <person name="Sitrit Y."/>
            <person name="Stielow J.B."/>
            <person name="Szollosi G."/>
            <person name="Zifcakova L."/>
            <person name="Stursova M."/>
            <person name="Spatafora J.W."/>
            <person name="Tedersoo L."/>
            <person name="Vaario L.M."/>
            <person name="Yamada A."/>
            <person name="Yan M."/>
            <person name="Wang P."/>
            <person name="Xu J."/>
            <person name="Bruns T."/>
            <person name="Baldrian P."/>
            <person name="Vilgalys R."/>
            <person name="Dunand C."/>
            <person name="Henrissat B."/>
            <person name="Grigoriev I.V."/>
            <person name="Hibbett D."/>
            <person name="Nagy L.G."/>
            <person name="Martin F.M."/>
        </authorList>
    </citation>
    <scope>NUCLEOTIDE SEQUENCE</scope>
    <source>
        <strain evidence="11">Prilba</strain>
    </source>
</reference>
<evidence type="ECO:0000256" key="3">
    <source>
        <dbReference type="ARBA" id="ARBA00022801"/>
    </source>
</evidence>
<comment type="caution">
    <text evidence="11">The sequence shown here is derived from an EMBL/GenBank/DDBJ whole genome shotgun (WGS) entry which is preliminary data.</text>
</comment>
<dbReference type="InterPro" id="IPR004589">
    <property type="entry name" value="DNA_helicase_ATP-dep_RecQ"/>
</dbReference>
<dbReference type="GO" id="GO:0016787">
    <property type="term" value="F:hydrolase activity"/>
    <property type="evidence" value="ECO:0007669"/>
    <property type="project" value="UniProtKB-KW"/>
</dbReference>
<dbReference type="FunFam" id="3.40.50.300:FF:003558">
    <property type="entry name" value="Predicted protein"/>
    <property type="match status" value="1"/>
</dbReference>
<dbReference type="EC" id="5.6.2.4" evidence="7"/>
<dbReference type="GO" id="GO:0009378">
    <property type="term" value="F:four-way junction helicase activity"/>
    <property type="evidence" value="ECO:0007669"/>
    <property type="project" value="TreeGrafter"/>
</dbReference>
<dbReference type="PANTHER" id="PTHR13710:SF152">
    <property type="entry name" value="ATP-DEPENDENT DNA HELICASE Q5"/>
    <property type="match status" value="1"/>
</dbReference>
<dbReference type="GO" id="GO:0000724">
    <property type="term" value="P:double-strand break repair via homologous recombination"/>
    <property type="evidence" value="ECO:0007669"/>
    <property type="project" value="TreeGrafter"/>
</dbReference>
<feature type="domain" description="Helicase C-terminal" evidence="10">
    <location>
        <begin position="255"/>
        <end position="412"/>
    </location>
</feature>
<dbReference type="InterPro" id="IPR001650">
    <property type="entry name" value="Helicase_C-like"/>
</dbReference>
<dbReference type="AlphaFoldDB" id="A0A9P5MLG3"/>
<evidence type="ECO:0000256" key="4">
    <source>
        <dbReference type="ARBA" id="ARBA00022806"/>
    </source>
</evidence>